<evidence type="ECO:0000256" key="1">
    <source>
        <dbReference type="ARBA" id="ARBA00004196"/>
    </source>
</evidence>
<dbReference type="InterPro" id="IPR051313">
    <property type="entry name" value="Bact_iron-sidero_bind"/>
</dbReference>
<evidence type="ECO:0000259" key="5">
    <source>
        <dbReference type="PROSITE" id="PS50983"/>
    </source>
</evidence>
<sequence>MLHRKNFKAALLLLLFSILFLSGCGINDSKRVTQSDHNAVKTDESASDNSISIQNEEGETTIIGEPKKIAVLNWQLADFLLALDIKPYAMTNFIGETNLEYLENDALDGVIDLGDKPNLELLSQSNPDLIIGWESRREIYDQLTKIAPTILTKENEDWRKSLQELGSMLGKNKEAEEWLAQYDQKAAASMHLLSSKIDPTENVLYMRVMPKVLRIYNSTQSLGATLSQDMGLHYLPQTESIQNFENISIEQLPELNPDHIFIQVGRPLRGGDQEAKKIYEELTRSSIWNSMKAMKNKQVYTVPHWVISDAPYIKEKSIDLLLEKLGVN</sequence>
<gene>
    <name evidence="6" type="ORF">ABXS70_10980</name>
</gene>
<dbReference type="PANTHER" id="PTHR30532:SF1">
    <property type="entry name" value="IRON(3+)-HYDROXAMATE-BINDING PROTEIN FHUD"/>
    <property type="match status" value="1"/>
</dbReference>
<organism evidence="6">
    <name type="scientific">Paenibacillus sp. AN1007</name>
    <dbReference type="NCBI Taxonomy" id="3151385"/>
    <lineage>
        <taxon>Bacteria</taxon>
        <taxon>Bacillati</taxon>
        <taxon>Bacillota</taxon>
        <taxon>Bacilli</taxon>
        <taxon>Bacillales</taxon>
        <taxon>Paenibacillaceae</taxon>
        <taxon>Paenibacillus</taxon>
    </lineage>
</organism>
<dbReference type="PANTHER" id="PTHR30532">
    <property type="entry name" value="IRON III DICITRATE-BINDING PERIPLASMIC PROTEIN"/>
    <property type="match status" value="1"/>
</dbReference>
<accession>A0AAU8NI30</accession>
<dbReference type="GO" id="GO:0030288">
    <property type="term" value="C:outer membrane-bounded periplasmic space"/>
    <property type="evidence" value="ECO:0007669"/>
    <property type="project" value="TreeGrafter"/>
</dbReference>
<feature type="domain" description="Fe/B12 periplasmic-binding" evidence="5">
    <location>
        <begin position="68"/>
        <end position="328"/>
    </location>
</feature>
<protein>
    <submittedName>
        <fullName evidence="6">Iron-siderophore ABC transporter substrate-binding protein</fullName>
    </submittedName>
</protein>
<comment type="similarity">
    <text evidence="2">Belongs to the bacterial solute-binding protein 8 family.</text>
</comment>
<dbReference type="Gene3D" id="3.40.50.1980">
    <property type="entry name" value="Nitrogenase molybdenum iron protein domain"/>
    <property type="match status" value="2"/>
</dbReference>
<evidence type="ECO:0000256" key="3">
    <source>
        <dbReference type="ARBA" id="ARBA00022448"/>
    </source>
</evidence>
<name>A0AAU8NI30_9BACL</name>
<dbReference type="CDD" id="cd01146">
    <property type="entry name" value="FhuD"/>
    <property type="match status" value="1"/>
</dbReference>
<dbReference type="PROSITE" id="PS50983">
    <property type="entry name" value="FE_B12_PBP"/>
    <property type="match status" value="1"/>
</dbReference>
<evidence type="ECO:0000256" key="4">
    <source>
        <dbReference type="ARBA" id="ARBA00022729"/>
    </source>
</evidence>
<dbReference type="SUPFAM" id="SSF53807">
    <property type="entry name" value="Helical backbone' metal receptor"/>
    <property type="match status" value="1"/>
</dbReference>
<reference evidence="6" key="1">
    <citation type="submission" date="2024-05" db="EMBL/GenBank/DDBJ databases">
        <title>Draft genome assemblies of 36 bacteria isolated from hibernating arctic ground squirrels.</title>
        <authorList>
            <person name="McKee H."/>
            <person name="Mullen L."/>
            <person name="Drown D.M."/>
            <person name="Duddleston K.N."/>
        </authorList>
    </citation>
    <scope>NUCLEOTIDE SEQUENCE</scope>
    <source>
        <strain evidence="6">AN1007</strain>
    </source>
</reference>
<proteinExistence type="inferred from homology"/>
<dbReference type="AlphaFoldDB" id="A0AAU8NI30"/>
<dbReference type="Pfam" id="PF01497">
    <property type="entry name" value="Peripla_BP_2"/>
    <property type="match status" value="1"/>
</dbReference>
<dbReference type="InterPro" id="IPR002491">
    <property type="entry name" value="ABC_transptr_periplasmic_BD"/>
</dbReference>
<dbReference type="EMBL" id="CP159992">
    <property type="protein sequence ID" value="XCP97184.1"/>
    <property type="molecule type" value="Genomic_DNA"/>
</dbReference>
<dbReference type="PROSITE" id="PS51257">
    <property type="entry name" value="PROKAR_LIPOPROTEIN"/>
    <property type="match status" value="1"/>
</dbReference>
<evidence type="ECO:0000313" key="6">
    <source>
        <dbReference type="EMBL" id="XCP97184.1"/>
    </source>
</evidence>
<evidence type="ECO:0000256" key="2">
    <source>
        <dbReference type="ARBA" id="ARBA00008814"/>
    </source>
</evidence>
<dbReference type="GO" id="GO:1901678">
    <property type="term" value="P:iron coordination entity transport"/>
    <property type="evidence" value="ECO:0007669"/>
    <property type="project" value="UniProtKB-ARBA"/>
</dbReference>
<comment type="subcellular location">
    <subcellularLocation>
        <location evidence="1">Cell envelope</location>
    </subcellularLocation>
</comment>
<keyword evidence="4" id="KW-0732">Signal</keyword>
<keyword evidence="3" id="KW-0813">Transport</keyword>
<dbReference type="RefSeq" id="WP_342551193.1">
    <property type="nucleotide sequence ID" value="NZ_CP159992.1"/>
</dbReference>